<evidence type="ECO:0000256" key="6">
    <source>
        <dbReference type="SAM" id="Phobius"/>
    </source>
</evidence>
<evidence type="ECO:0000256" key="5">
    <source>
        <dbReference type="SAM" id="MobiDB-lite"/>
    </source>
</evidence>
<dbReference type="InterPro" id="IPR037185">
    <property type="entry name" value="EmrE-like"/>
</dbReference>
<feature type="compositionally biased region" description="Polar residues" evidence="5">
    <location>
        <begin position="8"/>
        <end position="18"/>
    </location>
</feature>
<feature type="transmembrane region" description="Helical" evidence="6">
    <location>
        <begin position="292"/>
        <end position="311"/>
    </location>
</feature>
<feature type="transmembrane region" description="Helical" evidence="6">
    <location>
        <begin position="67"/>
        <end position="89"/>
    </location>
</feature>
<evidence type="ECO:0000256" key="1">
    <source>
        <dbReference type="ARBA" id="ARBA00004141"/>
    </source>
</evidence>
<dbReference type="AlphaFoldDB" id="A0AAP0GF67"/>
<keyword evidence="4 6" id="KW-0472">Membrane</keyword>
<dbReference type="SUPFAM" id="SSF103481">
    <property type="entry name" value="Multidrug resistance efflux transporter EmrE"/>
    <property type="match status" value="1"/>
</dbReference>
<protein>
    <submittedName>
        <fullName evidence="8">Sugar phosphate/phosphate translocator</fullName>
    </submittedName>
</protein>
<evidence type="ECO:0000256" key="2">
    <source>
        <dbReference type="ARBA" id="ARBA00022692"/>
    </source>
</evidence>
<feature type="transmembrane region" description="Helical" evidence="6">
    <location>
        <begin position="345"/>
        <end position="362"/>
    </location>
</feature>
<dbReference type="InterPro" id="IPR004853">
    <property type="entry name" value="Sugar_P_trans_dom"/>
</dbReference>
<name>A0AAP0GF67_9ASPA</name>
<dbReference type="Proteomes" id="UP001418222">
    <property type="component" value="Unassembled WGS sequence"/>
</dbReference>
<dbReference type="InterPro" id="IPR050186">
    <property type="entry name" value="TPT_transporter"/>
</dbReference>
<feature type="transmembrane region" description="Helical" evidence="6">
    <location>
        <begin position="192"/>
        <end position="208"/>
    </location>
</feature>
<dbReference type="PANTHER" id="PTHR11132">
    <property type="entry name" value="SOLUTE CARRIER FAMILY 35"/>
    <property type="match status" value="1"/>
</dbReference>
<dbReference type="Pfam" id="PF03151">
    <property type="entry name" value="TPT"/>
    <property type="match status" value="1"/>
</dbReference>
<comment type="subcellular location">
    <subcellularLocation>
        <location evidence="1">Membrane</location>
        <topology evidence="1">Multi-pass membrane protein</topology>
    </subcellularLocation>
</comment>
<evidence type="ECO:0000313" key="8">
    <source>
        <dbReference type="EMBL" id="KAK8956626.1"/>
    </source>
</evidence>
<feature type="region of interest" description="Disordered" evidence="5">
    <location>
        <begin position="1"/>
        <end position="40"/>
    </location>
</feature>
<keyword evidence="3 6" id="KW-1133">Transmembrane helix</keyword>
<evidence type="ECO:0000256" key="3">
    <source>
        <dbReference type="ARBA" id="ARBA00022989"/>
    </source>
</evidence>
<feature type="transmembrane region" description="Helical" evidence="6">
    <location>
        <begin position="101"/>
        <end position="121"/>
    </location>
</feature>
<evidence type="ECO:0000259" key="7">
    <source>
        <dbReference type="Pfam" id="PF03151"/>
    </source>
</evidence>
<keyword evidence="9" id="KW-1185">Reference proteome</keyword>
<evidence type="ECO:0000256" key="4">
    <source>
        <dbReference type="ARBA" id="ARBA00023136"/>
    </source>
</evidence>
<accession>A0AAP0GF67</accession>
<evidence type="ECO:0000313" key="9">
    <source>
        <dbReference type="Proteomes" id="UP001418222"/>
    </source>
</evidence>
<feature type="transmembrane region" description="Helical" evidence="6">
    <location>
        <begin position="214"/>
        <end position="232"/>
    </location>
</feature>
<dbReference type="EMBL" id="JBBWWQ010000001">
    <property type="protein sequence ID" value="KAK8956626.1"/>
    <property type="molecule type" value="Genomic_DNA"/>
</dbReference>
<keyword evidence="2 6" id="KW-0812">Transmembrane</keyword>
<organism evidence="8 9">
    <name type="scientific">Platanthera zijinensis</name>
    <dbReference type="NCBI Taxonomy" id="2320716"/>
    <lineage>
        <taxon>Eukaryota</taxon>
        <taxon>Viridiplantae</taxon>
        <taxon>Streptophyta</taxon>
        <taxon>Embryophyta</taxon>
        <taxon>Tracheophyta</taxon>
        <taxon>Spermatophyta</taxon>
        <taxon>Magnoliopsida</taxon>
        <taxon>Liliopsida</taxon>
        <taxon>Asparagales</taxon>
        <taxon>Orchidaceae</taxon>
        <taxon>Orchidoideae</taxon>
        <taxon>Orchideae</taxon>
        <taxon>Orchidinae</taxon>
        <taxon>Platanthera</taxon>
    </lineage>
</organism>
<comment type="caution">
    <text evidence="8">The sequence shown here is derived from an EMBL/GenBank/DDBJ whole genome shotgun (WGS) entry which is preliminary data.</text>
</comment>
<gene>
    <name evidence="8" type="ORF">KSP39_PZI001190</name>
</gene>
<feature type="transmembrane region" description="Helical" evidence="6">
    <location>
        <begin position="253"/>
        <end position="272"/>
    </location>
</feature>
<reference evidence="8 9" key="1">
    <citation type="journal article" date="2022" name="Nat. Plants">
        <title>Genomes of leafy and leafless Platanthera orchids illuminate the evolution of mycoheterotrophy.</title>
        <authorList>
            <person name="Li M.H."/>
            <person name="Liu K.W."/>
            <person name="Li Z."/>
            <person name="Lu H.C."/>
            <person name="Ye Q.L."/>
            <person name="Zhang D."/>
            <person name="Wang J.Y."/>
            <person name="Li Y.F."/>
            <person name="Zhong Z.M."/>
            <person name="Liu X."/>
            <person name="Yu X."/>
            <person name="Liu D.K."/>
            <person name="Tu X.D."/>
            <person name="Liu B."/>
            <person name="Hao Y."/>
            <person name="Liao X.Y."/>
            <person name="Jiang Y.T."/>
            <person name="Sun W.H."/>
            <person name="Chen J."/>
            <person name="Chen Y.Q."/>
            <person name="Ai Y."/>
            <person name="Zhai J.W."/>
            <person name="Wu S.S."/>
            <person name="Zhou Z."/>
            <person name="Hsiao Y.Y."/>
            <person name="Wu W.L."/>
            <person name="Chen Y.Y."/>
            <person name="Lin Y.F."/>
            <person name="Hsu J.L."/>
            <person name="Li C.Y."/>
            <person name="Wang Z.W."/>
            <person name="Zhao X."/>
            <person name="Zhong W.Y."/>
            <person name="Ma X.K."/>
            <person name="Ma L."/>
            <person name="Huang J."/>
            <person name="Chen G.Z."/>
            <person name="Huang M.Z."/>
            <person name="Huang L."/>
            <person name="Peng D.H."/>
            <person name="Luo Y.B."/>
            <person name="Zou S.Q."/>
            <person name="Chen S.P."/>
            <person name="Lan S."/>
            <person name="Tsai W.C."/>
            <person name="Van de Peer Y."/>
            <person name="Liu Z.J."/>
        </authorList>
    </citation>
    <scope>NUCLEOTIDE SEQUENCE [LARGE SCALE GENOMIC DNA]</scope>
    <source>
        <strain evidence="8">Lor287</strain>
    </source>
</reference>
<feature type="transmembrane region" description="Helical" evidence="6">
    <location>
        <begin position="318"/>
        <end position="339"/>
    </location>
</feature>
<feature type="transmembrane region" description="Helical" evidence="6">
    <location>
        <begin position="165"/>
        <end position="185"/>
    </location>
</feature>
<feature type="domain" description="Sugar phosphate transporter" evidence="7">
    <location>
        <begin position="72"/>
        <end position="362"/>
    </location>
</feature>
<feature type="transmembrane region" description="Helical" evidence="6">
    <location>
        <begin position="141"/>
        <end position="159"/>
    </location>
</feature>
<sequence length="384" mass="41144">MVEPHGKTWTSRRGSNSRLESDPVIDIPPTPSGDARPGNKPPAASPFISLFLPFFSSSSSGSSDFGYANLTTAFIIGAWYFSNIGVLLLNKYLLSIYGYRYPIFLTMIHMVFCSLYSAAAVRWFRLVPLQSVSSRRQLLKIAALSAIFCFSVVCGNTSLRYLPVSFNQAIGATTPFFTAVFSLLITCHRETGTVYLTLLPVIIGIVLASNSEPLFHLFGFLVCVGSTAGRALKSVVQGILLTSDAEKLNSMNLLMYMSPIAAAMLLPLTLLIEGNVAAATAAKAAVDPRLLLYLFANATVAYLVNLTNFLVTKHTSALTLQVLGNAKAAIAAVVSVFIFQNPVTVMGMTGFGITIFGVVLYSEAKKRSKISSASPSSPPNSSSS</sequence>
<dbReference type="GO" id="GO:0016020">
    <property type="term" value="C:membrane"/>
    <property type="evidence" value="ECO:0007669"/>
    <property type="project" value="UniProtKB-SubCell"/>
</dbReference>
<proteinExistence type="predicted"/>